<reference evidence="7 8" key="1">
    <citation type="submission" date="2020-04" db="EMBL/GenBank/DDBJ databases">
        <title>Plant Genome Project.</title>
        <authorList>
            <person name="Zhang R.-G."/>
        </authorList>
    </citation>
    <scope>NUCLEOTIDE SEQUENCE [LARGE SCALE GENOMIC DNA]</scope>
    <source>
        <strain evidence="7">YNK0</strain>
        <tissue evidence="7">Leaf</tissue>
    </source>
</reference>
<evidence type="ECO:0000313" key="7">
    <source>
        <dbReference type="EMBL" id="KAF8410149.1"/>
    </source>
</evidence>
<dbReference type="Proteomes" id="UP000655225">
    <property type="component" value="Unassembled WGS sequence"/>
</dbReference>
<feature type="domain" description="RING-type" evidence="6">
    <location>
        <begin position="204"/>
        <end position="244"/>
    </location>
</feature>
<gene>
    <name evidence="7" type="ORF">HHK36_002671</name>
</gene>
<dbReference type="GO" id="GO:0061630">
    <property type="term" value="F:ubiquitin protein ligase activity"/>
    <property type="evidence" value="ECO:0007669"/>
    <property type="project" value="TreeGrafter"/>
</dbReference>
<keyword evidence="2 4" id="KW-0863">Zinc-finger</keyword>
<keyword evidence="5" id="KW-1133">Transmembrane helix</keyword>
<keyword evidence="5" id="KW-0472">Membrane</keyword>
<comment type="caution">
    <text evidence="7">The sequence shown here is derived from an EMBL/GenBank/DDBJ whole genome shotgun (WGS) entry which is preliminary data.</text>
</comment>
<dbReference type="GO" id="GO:0016567">
    <property type="term" value="P:protein ubiquitination"/>
    <property type="evidence" value="ECO:0007669"/>
    <property type="project" value="TreeGrafter"/>
</dbReference>
<dbReference type="AlphaFoldDB" id="A0A835DRB6"/>
<dbReference type="Gene3D" id="3.30.40.10">
    <property type="entry name" value="Zinc/RING finger domain, C3HC4 (zinc finger)"/>
    <property type="match status" value="1"/>
</dbReference>
<dbReference type="PROSITE" id="PS50089">
    <property type="entry name" value="ZF_RING_2"/>
    <property type="match status" value="1"/>
</dbReference>
<proteinExistence type="predicted"/>
<evidence type="ECO:0000256" key="5">
    <source>
        <dbReference type="SAM" id="Phobius"/>
    </source>
</evidence>
<sequence length="256" mass="28550">MRWEVPTSSVSDLLVIVIKGERNFETVLPNPSNPLDALVLSNPTNGIGEAEYIIEEDDSYYIGVVNMNPRSIVMAMNVNVSSKMYNTAKAKSMCSTISGLCRLKLLFPRTQFGDIDGWDVELSFVARLITYVAILGFVVVIILLILKYLGACDGEMTPDEVIETETDPILPEKAIPFTYGTSEEDTELGMCSTSSDDLYDGKICVICYEEQRNSFFVPCGHCASCYTCAQRIFDGENKVCPICRRFIHKVRRLCSP</sequence>
<dbReference type="EMBL" id="JABCRI010000002">
    <property type="protein sequence ID" value="KAF8410149.1"/>
    <property type="molecule type" value="Genomic_DNA"/>
</dbReference>
<protein>
    <recommendedName>
        <fullName evidence="6">RING-type domain-containing protein</fullName>
    </recommendedName>
</protein>
<dbReference type="Pfam" id="PF16041">
    <property type="entry name" value="APD1-4_M"/>
    <property type="match status" value="1"/>
</dbReference>
<evidence type="ECO:0000256" key="3">
    <source>
        <dbReference type="ARBA" id="ARBA00022833"/>
    </source>
</evidence>
<organism evidence="7 8">
    <name type="scientific">Tetracentron sinense</name>
    <name type="common">Spur-leaf</name>
    <dbReference type="NCBI Taxonomy" id="13715"/>
    <lineage>
        <taxon>Eukaryota</taxon>
        <taxon>Viridiplantae</taxon>
        <taxon>Streptophyta</taxon>
        <taxon>Embryophyta</taxon>
        <taxon>Tracheophyta</taxon>
        <taxon>Spermatophyta</taxon>
        <taxon>Magnoliopsida</taxon>
        <taxon>Trochodendrales</taxon>
        <taxon>Trochodendraceae</taxon>
        <taxon>Tetracentron</taxon>
    </lineage>
</organism>
<name>A0A835DRB6_TETSI</name>
<feature type="transmembrane region" description="Helical" evidence="5">
    <location>
        <begin position="128"/>
        <end position="146"/>
    </location>
</feature>
<keyword evidence="5" id="KW-0812">Transmembrane</keyword>
<keyword evidence="8" id="KW-1185">Reference proteome</keyword>
<accession>A0A835DRB6</accession>
<keyword evidence="1" id="KW-0479">Metal-binding</keyword>
<evidence type="ECO:0000256" key="2">
    <source>
        <dbReference type="ARBA" id="ARBA00022771"/>
    </source>
</evidence>
<dbReference type="SUPFAM" id="SSF57850">
    <property type="entry name" value="RING/U-box"/>
    <property type="match status" value="1"/>
</dbReference>
<dbReference type="OrthoDB" id="3045089at2759"/>
<dbReference type="SMART" id="SM00184">
    <property type="entry name" value="RING"/>
    <property type="match status" value="1"/>
</dbReference>
<dbReference type="Pfam" id="PF13920">
    <property type="entry name" value="zf-C3HC4_3"/>
    <property type="match status" value="1"/>
</dbReference>
<dbReference type="InterPro" id="IPR001841">
    <property type="entry name" value="Znf_RING"/>
</dbReference>
<evidence type="ECO:0000256" key="4">
    <source>
        <dbReference type="PROSITE-ProRule" id="PRU00175"/>
    </source>
</evidence>
<evidence type="ECO:0000259" key="6">
    <source>
        <dbReference type="PROSITE" id="PS50089"/>
    </source>
</evidence>
<evidence type="ECO:0000256" key="1">
    <source>
        <dbReference type="ARBA" id="ARBA00022723"/>
    </source>
</evidence>
<dbReference type="GO" id="GO:0008270">
    <property type="term" value="F:zinc ion binding"/>
    <property type="evidence" value="ECO:0007669"/>
    <property type="project" value="UniProtKB-KW"/>
</dbReference>
<dbReference type="InterPro" id="IPR032010">
    <property type="entry name" value="APD1-4_M"/>
</dbReference>
<evidence type="ECO:0000313" key="8">
    <source>
        <dbReference type="Proteomes" id="UP000655225"/>
    </source>
</evidence>
<dbReference type="OMA" id="RSIIMAM"/>
<dbReference type="PANTHER" id="PTHR46858:SF6">
    <property type="entry name" value="LIGASE, PUTATIVE-RELATED"/>
    <property type="match status" value="1"/>
</dbReference>
<dbReference type="InterPro" id="IPR013083">
    <property type="entry name" value="Znf_RING/FYVE/PHD"/>
</dbReference>
<keyword evidence="3" id="KW-0862">Zinc</keyword>
<dbReference type="PANTHER" id="PTHR46858">
    <property type="entry name" value="OS05G0521000 PROTEIN"/>
    <property type="match status" value="1"/>
</dbReference>